<comment type="function">
    <text evidence="7 10">This protein binds specifically to 23S rRNA; its binding is stimulated by other ribosomal proteins, e.g., L4, L17, and L20. It is important during the early stages of 50S assembly. It makes multiple contacts with different domains of the 23S rRNA in the assembled 50S subunit and ribosome.</text>
</comment>
<evidence type="ECO:0000313" key="12">
    <source>
        <dbReference type="Proteomes" id="UP000233414"/>
    </source>
</evidence>
<evidence type="ECO:0000256" key="5">
    <source>
        <dbReference type="ARBA" id="ARBA00023274"/>
    </source>
</evidence>
<comment type="similarity">
    <text evidence="1 7 8">Belongs to the universal ribosomal protein uL22 family.</text>
</comment>
<keyword evidence="5 7" id="KW-0687">Ribonucleoprotein</keyword>
<dbReference type="NCBIfam" id="TIGR01044">
    <property type="entry name" value="rplV_bact"/>
    <property type="match status" value="1"/>
</dbReference>
<protein>
    <recommendedName>
        <fullName evidence="6 7">Large ribosomal subunit protein uL22</fullName>
    </recommendedName>
</protein>
<dbReference type="Gene3D" id="3.90.470.10">
    <property type="entry name" value="Ribosomal protein L22/L17"/>
    <property type="match status" value="1"/>
</dbReference>
<comment type="function">
    <text evidence="7">The globular domain of the protein is located near the polypeptide exit tunnel on the outside of the subunit, while an extended beta-hairpin is found that lines the wall of the exit tunnel in the center of the 70S ribosome.</text>
</comment>
<name>A0A2N1UNG7_9BACT</name>
<evidence type="ECO:0000256" key="3">
    <source>
        <dbReference type="ARBA" id="ARBA00022884"/>
    </source>
</evidence>
<gene>
    <name evidence="7" type="primary">rplV</name>
    <name evidence="11" type="ORF">CVV26_01705</name>
</gene>
<keyword evidence="3 7" id="KW-0694">RNA-binding</keyword>
<dbReference type="InterPro" id="IPR036394">
    <property type="entry name" value="Ribosomal_uL22_sf"/>
</dbReference>
<dbReference type="GO" id="GO:0003735">
    <property type="term" value="F:structural constituent of ribosome"/>
    <property type="evidence" value="ECO:0007669"/>
    <property type="project" value="InterPro"/>
</dbReference>
<dbReference type="AlphaFoldDB" id="A0A2N1UNG7"/>
<dbReference type="GO" id="GO:0022625">
    <property type="term" value="C:cytosolic large ribosomal subunit"/>
    <property type="evidence" value="ECO:0007669"/>
    <property type="project" value="TreeGrafter"/>
</dbReference>
<evidence type="ECO:0000256" key="9">
    <source>
        <dbReference type="RuleBase" id="RU004006"/>
    </source>
</evidence>
<reference evidence="11 12" key="1">
    <citation type="journal article" date="2017" name="ISME J.">
        <title>Potential for microbial H2 and metal transformations associated with novel bacteria and archaea in deep terrestrial subsurface sediments.</title>
        <authorList>
            <person name="Hernsdorf A.W."/>
            <person name="Amano Y."/>
            <person name="Miyakawa K."/>
            <person name="Ise K."/>
            <person name="Suzuki Y."/>
            <person name="Anantharaman K."/>
            <person name="Probst A."/>
            <person name="Burstein D."/>
            <person name="Thomas B.C."/>
            <person name="Banfield J.F."/>
        </authorList>
    </citation>
    <scope>NUCLEOTIDE SEQUENCE [LARGE SCALE GENOMIC DNA]</scope>
    <source>
        <strain evidence="11">HGW-Kuenenbacteria-1</strain>
    </source>
</reference>
<evidence type="ECO:0000256" key="6">
    <source>
        <dbReference type="ARBA" id="ARBA00035207"/>
    </source>
</evidence>
<dbReference type="PANTHER" id="PTHR13501">
    <property type="entry name" value="CHLOROPLAST 50S RIBOSOMAL PROTEIN L22-RELATED"/>
    <property type="match status" value="1"/>
</dbReference>
<dbReference type="GO" id="GO:0019843">
    <property type="term" value="F:rRNA binding"/>
    <property type="evidence" value="ECO:0007669"/>
    <property type="project" value="UniProtKB-UniRule"/>
</dbReference>
<evidence type="ECO:0000313" key="11">
    <source>
        <dbReference type="EMBL" id="PKL72363.1"/>
    </source>
</evidence>
<organism evidence="11 12">
    <name type="scientific">Candidatus Kuenenbacteria bacterium HGW-Kuenenbacteria-1</name>
    <dbReference type="NCBI Taxonomy" id="2013812"/>
    <lineage>
        <taxon>Bacteria</taxon>
        <taxon>Candidatus Kueneniibacteriota</taxon>
    </lineage>
</organism>
<keyword evidence="2 7" id="KW-0699">rRNA-binding</keyword>
<sequence length="187" mass="21849">MEIKTKEKKKPIKIDAKAKYIRISSKKIRLVINVIRGMDVDKAEDQLKFITKRACQPILKLLNSAITNAEHNFDLKKKNLYIKEITVNQGPTLDRWMPRAFGRGAPIRKRTSHITIVLDKKNEEKINNFDQEIKEKEKEGKIIQVETVEDKKNSIKDTSLIKRPEAKKIKEKDKHSFAKKIFRRKTG</sequence>
<evidence type="ECO:0000256" key="10">
    <source>
        <dbReference type="RuleBase" id="RU004008"/>
    </source>
</evidence>
<dbReference type="Pfam" id="PF00237">
    <property type="entry name" value="Ribosomal_L22"/>
    <property type="match status" value="1"/>
</dbReference>
<comment type="caution">
    <text evidence="11">The sequence shown here is derived from an EMBL/GenBank/DDBJ whole genome shotgun (WGS) entry which is preliminary data.</text>
</comment>
<evidence type="ECO:0000256" key="1">
    <source>
        <dbReference type="ARBA" id="ARBA00009451"/>
    </source>
</evidence>
<dbReference type="GO" id="GO:0006412">
    <property type="term" value="P:translation"/>
    <property type="evidence" value="ECO:0007669"/>
    <property type="project" value="UniProtKB-UniRule"/>
</dbReference>
<keyword evidence="4 7" id="KW-0689">Ribosomal protein</keyword>
<proteinExistence type="inferred from homology"/>
<evidence type="ECO:0000256" key="4">
    <source>
        <dbReference type="ARBA" id="ARBA00022980"/>
    </source>
</evidence>
<dbReference type="PANTHER" id="PTHR13501:SF8">
    <property type="entry name" value="LARGE RIBOSOMAL SUBUNIT PROTEIN UL22M"/>
    <property type="match status" value="1"/>
</dbReference>
<evidence type="ECO:0000256" key="7">
    <source>
        <dbReference type="HAMAP-Rule" id="MF_01331"/>
    </source>
</evidence>
<evidence type="ECO:0000256" key="2">
    <source>
        <dbReference type="ARBA" id="ARBA00022730"/>
    </source>
</evidence>
<evidence type="ECO:0000256" key="8">
    <source>
        <dbReference type="RuleBase" id="RU004005"/>
    </source>
</evidence>
<dbReference type="EMBL" id="PGYQ01000006">
    <property type="protein sequence ID" value="PKL72363.1"/>
    <property type="molecule type" value="Genomic_DNA"/>
</dbReference>
<accession>A0A2N1UNG7</accession>
<dbReference type="CDD" id="cd00336">
    <property type="entry name" value="Ribosomal_L22"/>
    <property type="match status" value="1"/>
</dbReference>
<dbReference type="SUPFAM" id="SSF54843">
    <property type="entry name" value="Ribosomal protein L22"/>
    <property type="match status" value="1"/>
</dbReference>
<dbReference type="HAMAP" id="MF_01331_B">
    <property type="entry name" value="Ribosomal_uL22_B"/>
    <property type="match status" value="1"/>
</dbReference>
<dbReference type="InterPro" id="IPR001063">
    <property type="entry name" value="Ribosomal_uL22"/>
</dbReference>
<comment type="subunit">
    <text evidence="7 9">Part of the 50S ribosomal subunit.</text>
</comment>
<dbReference type="InterPro" id="IPR047867">
    <property type="entry name" value="Ribosomal_uL22_bac/org-type"/>
</dbReference>
<dbReference type="InterPro" id="IPR005727">
    <property type="entry name" value="Ribosomal_uL22_bac/chlpt-type"/>
</dbReference>
<dbReference type="Proteomes" id="UP000233414">
    <property type="component" value="Unassembled WGS sequence"/>
</dbReference>